<gene>
    <name evidence="1" type="ORF">SAMN05444851_2661</name>
</gene>
<evidence type="ECO:0000313" key="2">
    <source>
        <dbReference type="Proteomes" id="UP000199650"/>
    </source>
</evidence>
<organism evidence="1 2">
    <name type="scientific">Aliiroseovarius sediminilitoris</name>
    <dbReference type="NCBI Taxonomy" id="1173584"/>
    <lineage>
        <taxon>Bacteria</taxon>
        <taxon>Pseudomonadati</taxon>
        <taxon>Pseudomonadota</taxon>
        <taxon>Alphaproteobacteria</taxon>
        <taxon>Rhodobacterales</taxon>
        <taxon>Paracoccaceae</taxon>
        <taxon>Aliiroseovarius</taxon>
    </lineage>
</organism>
<proteinExistence type="predicted"/>
<keyword evidence="2" id="KW-1185">Reference proteome</keyword>
<dbReference type="STRING" id="1173584.SAMN05444851_2661"/>
<sequence>MRVVLAISLASVLLSACTGNEYEPREPGITFSGETRAGVTYKDGDISPDQDTKITISVGGSI</sequence>
<dbReference type="Proteomes" id="UP000199650">
    <property type="component" value="Unassembled WGS sequence"/>
</dbReference>
<evidence type="ECO:0000313" key="1">
    <source>
        <dbReference type="EMBL" id="SEW27885.1"/>
    </source>
</evidence>
<reference evidence="1 2" key="1">
    <citation type="submission" date="2016-10" db="EMBL/GenBank/DDBJ databases">
        <authorList>
            <person name="de Groot N.N."/>
        </authorList>
    </citation>
    <scope>NUCLEOTIDE SEQUENCE [LARGE SCALE GENOMIC DNA]</scope>
    <source>
        <strain evidence="1 2">DSM 29439</strain>
    </source>
</reference>
<dbReference type="AlphaFoldDB" id="A0A1I0QKW1"/>
<dbReference type="PROSITE" id="PS51257">
    <property type="entry name" value="PROKAR_LIPOPROTEIN"/>
    <property type="match status" value="1"/>
</dbReference>
<protein>
    <submittedName>
        <fullName evidence="1">Uncharacterized protein</fullName>
    </submittedName>
</protein>
<name>A0A1I0QKW1_9RHOB</name>
<dbReference type="EMBL" id="FOJB01000001">
    <property type="protein sequence ID" value="SEW27885.1"/>
    <property type="molecule type" value="Genomic_DNA"/>
</dbReference>
<accession>A0A1I0QKW1</accession>